<evidence type="ECO:0000256" key="1">
    <source>
        <dbReference type="ARBA" id="ARBA00004651"/>
    </source>
</evidence>
<dbReference type="PANTHER" id="PTHR33406">
    <property type="entry name" value="MEMBRANE PROTEIN MJ1562-RELATED"/>
    <property type="match status" value="1"/>
</dbReference>
<dbReference type="InterPro" id="IPR000731">
    <property type="entry name" value="SSD"/>
</dbReference>
<dbReference type="PANTHER" id="PTHR33406:SF6">
    <property type="entry name" value="MEMBRANE PROTEIN YDGH-RELATED"/>
    <property type="match status" value="1"/>
</dbReference>
<accession>A0A0R1HZ41</accession>
<comment type="caution">
    <text evidence="10">The sequence shown here is derived from an EMBL/GenBank/DDBJ whole genome shotgun (WGS) entry which is preliminary data.</text>
</comment>
<evidence type="ECO:0000256" key="7">
    <source>
        <dbReference type="SAM" id="Coils"/>
    </source>
</evidence>
<feature type="coiled-coil region" evidence="7">
    <location>
        <begin position="477"/>
        <end position="504"/>
    </location>
</feature>
<dbReference type="OrthoDB" id="2321896at2"/>
<feature type="transmembrane region" description="Helical" evidence="8">
    <location>
        <begin position="795"/>
        <end position="814"/>
    </location>
</feature>
<feature type="transmembrane region" description="Helical" evidence="8">
    <location>
        <begin position="733"/>
        <end position="751"/>
    </location>
</feature>
<feature type="transmembrane region" description="Helical" evidence="8">
    <location>
        <begin position="12"/>
        <end position="30"/>
    </location>
</feature>
<comment type="similarity">
    <text evidence="2">Belongs to the resistance-nodulation-cell division (RND) (TC 2.A.6) family. MmpL subfamily.</text>
</comment>
<dbReference type="Pfam" id="PF03176">
    <property type="entry name" value="MMPL"/>
    <property type="match status" value="2"/>
</dbReference>
<evidence type="ECO:0000256" key="6">
    <source>
        <dbReference type="ARBA" id="ARBA00023136"/>
    </source>
</evidence>
<keyword evidence="6 8" id="KW-0472">Membrane</keyword>
<feature type="transmembrane region" description="Helical" evidence="8">
    <location>
        <begin position="758"/>
        <end position="783"/>
    </location>
</feature>
<reference evidence="10 11" key="1">
    <citation type="journal article" date="2015" name="Genome Announc.">
        <title>Expanding the biotechnology potential of lactobacilli through comparative genomics of 213 strains and associated genera.</title>
        <authorList>
            <person name="Sun Z."/>
            <person name="Harris H.M."/>
            <person name="McCann A."/>
            <person name="Guo C."/>
            <person name="Argimon S."/>
            <person name="Zhang W."/>
            <person name="Yang X."/>
            <person name="Jeffery I.B."/>
            <person name="Cooney J.C."/>
            <person name="Kagawa T.F."/>
            <person name="Liu W."/>
            <person name="Song Y."/>
            <person name="Salvetti E."/>
            <person name="Wrobel A."/>
            <person name="Rasinkangas P."/>
            <person name="Parkhill J."/>
            <person name="Rea M.C."/>
            <person name="O'Sullivan O."/>
            <person name="Ritari J."/>
            <person name="Douillard F.P."/>
            <person name="Paul Ross R."/>
            <person name="Yang R."/>
            <person name="Briner A.E."/>
            <person name="Felis G.E."/>
            <person name="de Vos W.M."/>
            <person name="Barrangou R."/>
            <person name="Klaenhammer T.R."/>
            <person name="Caufield P.W."/>
            <person name="Cui Y."/>
            <person name="Zhang H."/>
            <person name="O'Toole P.W."/>
        </authorList>
    </citation>
    <scope>NUCLEOTIDE SEQUENCE [LARGE SCALE GENOMIC DNA]</scope>
    <source>
        <strain evidence="10 11">JCM 15530</strain>
    </source>
</reference>
<dbReference type="InterPro" id="IPR050545">
    <property type="entry name" value="Mycobact_MmpL"/>
</dbReference>
<feature type="transmembrane region" description="Helical" evidence="8">
    <location>
        <begin position="866"/>
        <end position="890"/>
    </location>
</feature>
<feature type="transmembrane region" description="Helical" evidence="8">
    <location>
        <begin position="842"/>
        <end position="860"/>
    </location>
</feature>
<gene>
    <name evidence="10" type="ORF">FC96_GL001105</name>
</gene>
<evidence type="ECO:0000256" key="5">
    <source>
        <dbReference type="ARBA" id="ARBA00022989"/>
    </source>
</evidence>
<dbReference type="EMBL" id="AZCX01000002">
    <property type="protein sequence ID" value="KRK48786.1"/>
    <property type="molecule type" value="Genomic_DNA"/>
</dbReference>
<dbReference type="PROSITE" id="PS50156">
    <property type="entry name" value="SSD"/>
    <property type="match status" value="1"/>
</dbReference>
<name>A0A0R1HZ41_9LACO</name>
<evidence type="ECO:0000256" key="2">
    <source>
        <dbReference type="ARBA" id="ARBA00010157"/>
    </source>
</evidence>
<dbReference type="Gene3D" id="1.20.1640.10">
    <property type="entry name" value="Multidrug efflux transporter AcrB transmembrane domain"/>
    <property type="match status" value="1"/>
</dbReference>
<evidence type="ECO:0000313" key="10">
    <source>
        <dbReference type="EMBL" id="KRK48786.1"/>
    </source>
</evidence>
<dbReference type="PATRIC" id="fig|1302272.5.peg.1111"/>
<comment type="subcellular location">
    <subcellularLocation>
        <location evidence="1">Cell membrane</location>
        <topology evidence="1">Multi-pass membrane protein</topology>
    </subcellularLocation>
</comment>
<keyword evidence="5 8" id="KW-1133">Transmembrane helix</keyword>
<protein>
    <submittedName>
        <fullName evidence="10">RND superfamily drug exporter</fullName>
    </submittedName>
</protein>
<feature type="transmembrane region" description="Helical" evidence="8">
    <location>
        <begin position="362"/>
        <end position="383"/>
    </location>
</feature>
<dbReference type="GO" id="GO:0005886">
    <property type="term" value="C:plasma membrane"/>
    <property type="evidence" value="ECO:0007669"/>
    <property type="project" value="UniProtKB-SubCell"/>
</dbReference>
<dbReference type="STRING" id="1302272.FC96_GL001105"/>
<evidence type="ECO:0000256" key="8">
    <source>
        <dbReference type="SAM" id="Phobius"/>
    </source>
</evidence>
<feature type="transmembrane region" description="Helical" evidence="8">
    <location>
        <begin position="241"/>
        <end position="262"/>
    </location>
</feature>
<keyword evidence="7" id="KW-0175">Coiled coil</keyword>
<proteinExistence type="inferred from homology"/>
<feature type="transmembrane region" description="Helical" evidence="8">
    <location>
        <begin position="207"/>
        <end position="229"/>
    </location>
</feature>
<keyword evidence="11" id="KW-1185">Reference proteome</keyword>
<keyword evidence="3" id="KW-1003">Cell membrane</keyword>
<sequence length="903" mass="99658">MKERIRSLHENRIFALIIWLIAIFAAIVLMQNTTSLIQQKGQPQLANDSQPVVAQSIQRDWGRDVGNTYNVTAVFNKASGQIGSTEQAAIDSTISKLQSHQKFYGIKAIQTLATNPTAQDQFLSADKSTEIVQLSIDRNQGEIRVIANQLQGQLSTTGLDSYVTSPEIVNDVANQKISQVTTVATVILFILALIIMGILFKSLVAPIISTLAILMAYVVSLSIVNNLAVHLNFAYSEYTPLMVMLTTILLGLMSHFVLLRQFRQQLEDGKPANAAIKDSIRYVRYFLLVTGITLGLTFAGFALFKFSTLRAVATLVVPVILTILATLTVSPIFMNLLGERFFWPAVASEPHQHGFWNRMTRFGLWQPIVAIIAVLYFVGPFAYSYRNNLNFNASNTLESSQQSLTGMRVLNAHFTQGKATPVTIYVKSSDRLDNEKSLLQLDNLTTKLQSMPGVSGVTSLTQPNGQPIAENYVNSQLNDFTTELKGATDQLDDLTDSLKDDRTNLNQVKLSSDADKIDSLASRSSRLVSDTTTVHSQVDEIAGRANVSQRRSASKLVRRYQRLLNLINTQLQTVSSNMRALSDELSQNQTDASDVSSNVSSYTTQIKDVQNDLKKTTKSLSGLVKSYNDIYNYLSALQASDAAKIYYLTPEQLTSSQFQQSLMTNTSENYKTTTLQVTLKDAANAKNTAATVQRLQDEVSTQLQGTSLKNADVAYAGQPVVQSTVQSALLSQIGWIALLIVGVFFIVLAIVSRSVLQAFYWLLTFGLAAAAATQLAQMMTAFLSGETTFNWQVPLIAMVPILILGVTQLMQVAINYRYNDLPFIDWLLPSLTEMGQTLRHRLFAVVAFSLGLLFTGYAPIVTVGWIMIFTVLIFNVILPILIAAFGKLTVTLPQHKPKSKHRA</sequence>
<feature type="transmembrane region" description="Helical" evidence="8">
    <location>
        <begin position="310"/>
        <end position="333"/>
    </location>
</feature>
<dbReference type="AlphaFoldDB" id="A0A0R1HZ41"/>
<evidence type="ECO:0000256" key="3">
    <source>
        <dbReference type="ARBA" id="ARBA00022475"/>
    </source>
</evidence>
<feature type="transmembrane region" description="Helical" evidence="8">
    <location>
        <begin position="180"/>
        <end position="200"/>
    </location>
</feature>
<evidence type="ECO:0000256" key="4">
    <source>
        <dbReference type="ARBA" id="ARBA00022692"/>
    </source>
</evidence>
<dbReference type="Proteomes" id="UP000050911">
    <property type="component" value="Unassembled WGS sequence"/>
</dbReference>
<feature type="domain" description="SSD" evidence="9">
    <location>
        <begin position="207"/>
        <end position="349"/>
    </location>
</feature>
<feature type="transmembrane region" description="Helical" evidence="8">
    <location>
        <begin position="282"/>
        <end position="304"/>
    </location>
</feature>
<organism evidence="10 11">
    <name type="scientific">Secundilactobacillus kimchicus JCM 15530</name>
    <dbReference type="NCBI Taxonomy" id="1302272"/>
    <lineage>
        <taxon>Bacteria</taxon>
        <taxon>Bacillati</taxon>
        <taxon>Bacillota</taxon>
        <taxon>Bacilli</taxon>
        <taxon>Lactobacillales</taxon>
        <taxon>Lactobacillaceae</taxon>
        <taxon>Secundilactobacillus</taxon>
    </lineage>
</organism>
<evidence type="ECO:0000259" key="9">
    <source>
        <dbReference type="PROSITE" id="PS50156"/>
    </source>
</evidence>
<dbReference type="SUPFAM" id="SSF82866">
    <property type="entry name" value="Multidrug efflux transporter AcrB transmembrane domain"/>
    <property type="match status" value="2"/>
</dbReference>
<dbReference type="RefSeq" id="WP_056941995.1">
    <property type="nucleotide sequence ID" value="NZ_AZCX01000002.1"/>
</dbReference>
<dbReference type="InterPro" id="IPR004869">
    <property type="entry name" value="MMPL_dom"/>
</dbReference>
<evidence type="ECO:0000313" key="11">
    <source>
        <dbReference type="Proteomes" id="UP000050911"/>
    </source>
</evidence>
<keyword evidence="4 8" id="KW-0812">Transmembrane</keyword>